<protein>
    <recommendedName>
        <fullName evidence="9">Paired box protein Pax-8</fullName>
    </recommendedName>
</protein>
<accession>A0ABM4KNI3</accession>
<evidence type="ECO:0000256" key="7">
    <source>
        <dbReference type="ARBA" id="ARBA00023242"/>
    </source>
</evidence>
<dbReference type="CDD" id="cd00131">
    <property type="entry name" value="PAX"/>
    <property type="match status" value="1"/>
</dbReference>
<evidence type="ECO:0000313" key="12">
    <source>
        <dbReference type="Proteomes" id="UP001652662"/>
    </source>
</evidence>
<name>A0ABM4KNI3_EQUPR</name>
<evidence type="ECO:0000256" key="10">
    <source>
        <dbReference type="SAM" id="MobiDB-lite"/>
    </source>
</evidence>
<gene>
    <name evidence="13" type="primary">PAX8</name>
</gene>
<evidence type="ECO:0000256" key="2">
    <source>
        <dbReference type="ARBA" id="ARBA00022473"/>
    </source>
</evidence>
<keyword evidence="12" id="KW-1185">Reference proteome</keyword>
<dbReference type="Proteomes" id="UP001652662">
    <property type="component" value="Chromosome 14"/>
</dbReference>
<feature type="compositionally biased region" description="Polar residues" evidence="10">
    <location>
        <begin position="160"/>
        <end position="183"/>
    </location>
</feature>
<dbReference type="InterPro" id="IPR036388">
    <property type="entry name" value="WH-like_DNA-bd_sf"/>
</dbReference>
<dbReference type="InterPro" id="IPR043182">
    <property type="entry name" value="PAIRED_DNA-bd_dom"/>
</dbReference>
<keyword evidence="6" id="KW-0804">Transcription</keyword>
<dbReference type="SMART" id="SM00351">
    <property type="entry name" value="PAX"/>
    <property type="match status" value="1"/>
</dbReference>
<reference evidence="13" key="1">
    <citation type="submission" date="2025-08" db="UniProtKB">
        <authorList>
            <consortium name="RefSeq"/>
        </authorList>
    </citation>
    <scope>IDENTIFICATION</scope>
    <source>
        <tissue evidence="13">Blood</tissue>
    </source>
</reference>
<comment type="subcellular location">
    <subcellularLocation>
        <location evidence="1">Nucleus</location>
    </subcellularLocation>
</comment>
<keyword evidence="5" id="KW-0238">DNA-binding</keyword>
<evidence type="ECO:0000256" key="8">
    <source>
        <dbReference type="ARBA" id="ARBA00038672"/>
    </source>
</evidence>
<dbReference type="SUPFAM" id="SSF46689">
    <property type="entry name" value="Homeodomain-like"/>
    <property type="match status" value="1"/>
</dbReference>
<evidence type="ECO:0000256" key="9">
    <source>
        <dbReference type="ARBA" id="ARBA00039822"/>
    </source>
</evidence>
<evidence type="ECO:0000256" key="5">
    <source>
        <dbReference type="ARBA" id="ARBA00023125"/>
    </source>
</evidence>
<dbReference type="InterPro" id="IPR001523">
    <property type="entry name" value="Paired_dom"/>
</dbReference>
<dbReference type="PROSITE" id="PS51057">
    <property type="entry name" value="PAIRED_2"/>
    <property type="match status" value="1"/>
</dbReference>
<evidence type="ECO:0000256" key="3">
    <source>
        <dbReference type="ARBA" id="ARBA00022724"/>
    </source>
</evidence>
<organism evidence="12 13">
    <name type="scientific">Equus przewalskii</name>
    <name type="common">Przewalski's horse</name>
    <name type="synonym">Equus caballus przewalskii</name>
    <dbReference type="NCBI Taxonomy" id="9798"/>
    <lineage>
        <taxon>Eukaryota</taxon>
        <taxon>Metazoa</taxon>
        <taxon>Chordata</taxon>
        <taxon>Craniata</taxon>
        <taxon>Vertebrata</taxon>
        <taxon>Euteleostomi</taxon>
        <taxon>Mammalia</taxon>
        <taxon>Eutheria</taxon>
        <taxon>Laurasiatheria</taxon>
        <taxon>Perissodactyla</taxon>
        <taxon>Equidae</taxon>
        <taxon>Equus</taxon>
    </lineage>
</organism>
<feature type="compositionally biased region" description="Polar residues" evidence="10">
    <location>
        <begin position="334"/>
        <end position="345"/>
    </location>
</feature>
<evidence type="ECO:0000256" key="1">
    <source>
        <dbReference type="ARBA" id="ARBA00004123"/>
    </source>
</evidence>
<evidence type="ECO:0000256" key="6">
    <source>
        <dbReference type="ARBA" id="ARBA00023163"/>
    </source>
</evidence>
<proteinExistence type="predicted"/>
<dbReference type="PRINTS" id="PR00027">
    <property type="entry name" value="PAIREDBOX"/>
</dbReference>
<feature type="region of interest" description="Disordered" evidence="10">
    <location>
        <begin position="238"/>
        <end position="261"/>
    </location>
</feature>
<comment type="subunit">
    <text evidence="8">Interacts with WWTR1.</text>
</comment>
<evidence type="ECO:0000256" key="4">
    <source>
        <dbReference type="ARBA" id="ARBA00023015"/>
    </source>
</evidence>
<dbReference type="PANTHER" id="PTHR45636">
    <property type="entry name" value="PAIRED BOX PROTEIN PAX-6-RELATED-RELATED"/>
    <property type="match status" value="1"/>
</dbReference>
<feature type="region of interest" description="Disordered" evidence="10">
    <location>
        <begin position="334"/>
        <end position="353"/>
    </location>
</feature>
<dbReference type="RefSeq" id="XP_070429751.1">
    <property type="nucleotide sequence ID" value="XM_070573650.1"/>
</dbReference>
<evidence type="ECO:0000259" key="11">
    <source>
        <dbReference type="PROSITE" id="PS51057"/>
    </source>
</evidence>
<sequence>MPHNSIRSGHGGLNQLGGAFVNGRPLPEVVRQRIVDLAHQGVRPCDISRQLRVSHGCVSKILGSRYYETGSIRPGVIGGSKPKVATPKVVEKIGDYKRQNPTMFAWEIRDRLLAEGVCDNDTVPSVSSINRIIRTKVQQPFNLPMDSCVATKSLSPGHTLIPSSAVTPPESPQSDSLGSTYSINGLLGIAQPGSDSKRKMDDSDQDSCRLSIDSQSSSSGPRKHLRTDTFSQHHLEPLECPFERQPYPEAYTSPGHTKGEQGLYPLPLLNSALDDGKTTLTPSNTPLGRNLSTHQTYPVVAAPPFWICSKSAPGSQPVPRSRPSMPFPMLPPCTGSSRARPSSQGERWWGPRCPDTHPTSPPADRAVMPLLPSQAWWQGSFCYSTLPPAMPEVKTQAIGERHSNRTRTWISLVHSSSVLPSNCCSCCSCPVNTVNDPHTSSGAELTAPDRWIHPSIYPSFHSLIFTNIFQYIHASSHPFLHPSIIHPSILPFFLLHSSILPSVFYSIHHPSSIYPSFSLSIYSSSHPSIHPSFPTSVLSSIHLSIIRLSNIHPFIHPRILPSIHHFFT</sequence>
<dbReference type="GeneID" id="103556362"/>
<keyword evidence="4" id="KW-0805">Transcription regulation</keyword>
<dbReference type="Pfam" id="PF00292">
    <property type="entry name" value="PAX"/>
    <property type="match status" value="1"/>
</dbReference>
<keyword evidence="7" id="KW-0539">Nucleus</keyword>
<dbReference type="InterPro" id="IPR043565">
    <property type="entry name" value="PAX_fam"/>
</dbReference>
<dbReference type="InterPro" id="IPR009057">
    <property type="entry name" value="Homeodomain-like_sf"/>
</dbReference>
<evidence type="ECO:0000313" key="13">
    <source>
        <dbReference type="RefSeq" id="XP_070429751.1"/>
    </source>
</evidence>
<feature type="domain" description="Paired" evidence="11">
    <location>
        <begin position="9"/>
        <end position="136"/>
    </location>
</feature>
<feature type="region of interest" description="Disordered" evidence="10">
    <location>
        <begin position="160"/>
        <end position="225"/>
    </location>
</feature>
<dbReference type="PROSITE" id="PS00034">
    <property type="entry name" value="PAIRED_1"/>
    <property type="match status" value="1"/>
</dbReference>
<dbReference type="Gene3D" id="1.10.10.10">
    <property type="entry name" value="Winged helix-like DNA-binding domain superfamily/Winged helix DNA-binding domain"/>
    <property type="match status" value="2"/>
</dbReference>
<keyword evidence="2" id="KW-0217">Developmental protein</keyword>
<dbReference type="PANTHER" id="PTHR45636:SF6">
    <property type="entry name" value="PAIRED BOX PROTEIN PAX-8"/>
    <property type="match status" value="1"/>
</dbReference>
<keyword evidence="3" id="KW-0563">Paired box</keyword>